<keyword evidence="4 5" id="KW-0472">Membrane</keyword>
<feature type="transmembrane region" description="Helical" evidence="5">
    <location>
        <begin position="157"/>
        <end position="175"/>
    </location>
</feature>
<evidence type="ECO:0000313" key="6">
    <source>
        <dbReference type="EMBL" id="EEF37570.1"/>
    </source>
</evidence>
<dbReference type="InterPro" id="IPR006214">
    <property type="entry name" value="Bax_inhibitor_1-related"/>
</dbReference>
<dbReference type="EMBL" id="EQ973945">
    <property type="protein sequence ID" value="EEF37570.1"/>
    <property type="molecule type" value="Genomic_DNA"/>
</dbReference>
<feature type="transmembrane region" description="Helical" evidence="5">
    <location>
        <begin position="99"/>
        <end position="120"/>
    </location>
</feature>
<dbReference type="Pfam" id="PF01027">
    <property type="entry name" value="Bax1-I"/>
    <property type="match status" value="1"/>
</dbReference>
<evidence type="ECO:0000256" key="3">
    <source>
        <dbReference type="ARBA" id="ARBA00022989"/>
    </source>
</evidence>
<dbReference type="STRING" id="3988.B9SFF8"/>
<keyword evidence="7" id="KW-1185">Reference proteome</keyword>
<dbReference type="InParanoid" id="B9SFF8"/>
<reference evidence="7" key="1">
    <citation type="journal article" date="2010" name="Nat. Biotechnol.">
        <title>Draft genome sequence of the oilseed species Ricinus communis.</title>
        <authorList>
            <person name="Chan A.P."/>
            <person name="Crabtree J."/>
            <person name="Zhao Q."/>
            <person name="Lorenzi H."/>
            <person name="Orvis J."/>
            <person name="Puiu D."/>
            <person name="Melake-Berhan A."/>
            <person name="Jones K.M."/>
            <person name="Redman J."/>
            <person name="Chen G."/>
            <person name="Cahoon E.B."/>
            <person name="Gedil M."/>
            <person name="Stanke M."/>
            <person name="Haas B.J."/>
            <person name="Wortman J.R."/>
            <person name="Fraser-Liggett C.M."/>
            <person name="Ravel J."/>
            <person name="Rabinowicz P.D."/>
        </authorList>
    </citation>
    <scope>NUCLEOTIDE SEQUENCE [LARGE SCALE GENOMIC DNA]</scope>
    <source>
        <strain evidence="7">cv. Hale</strain>
    </source>
</reference>
<gene>
    <name evidence="6" type="ORF">RCOM_0646040</name>
</gene>
<dbReference type="eggNOG" id="KOG2322">
    <property type="taxonomic scope" value="Eukaryota"/>
</dbReference>
<dbReference type="GO" id="GO:0005262">
    <property type="term" value="F:calcium channel activity"/>
    <property type="evidence" value="ECO:0000318"/>
    <property type="project" value="GO_Central"/>
</dbReference>
<dbReference type="AlphaFoldDB" id="B9SFF8"/>
<evidence type="ECO:0000313" key="7">
    <source>
        <dbReference type="Proteomes" id="UP000008311"/>
    </source>
</evidence>
<comment type="subcellular location">
    <subcellularLocation>
        <location evidence="1">Membrane</location>
        <topology evidence="1">Multi-pass membrane protein</topology>
    </subcellularLocation>
</comment>
<name>B9SFF8_RICCO</name>
<evidence type="ECO:0000256" key="5">
    <source>
        <dbReference type="RuleBase" id="RU004379"/>
    </source>
</evidence>
<keyword evidence="2 5" id="KW-0812">Transmembrane</keyword>
<feature type="transmembrane region" description="Helical" evidence="5">
    <location>
        <begin position="181"/>
        <end position="202"/>
    </location>
</feature>
<evidence type="ECO:0000256" key="4">
    <source>
        <dbReference type="ARBA" id="ARBA00023136"/>
    </source>
</evidence>
<sequence>MAVQMQPQEFGVVEAGKFPEMIESPDDLQQEFICKVYLIIAIQLLLTMIGVVAVVILIQPLAYSLRSSSVGLPFYLVICIVGILVMCLSYCYHFASYMLLGVLTAALTLLVGLSCVVATGKAILDSVILTSVISVNLTLYTFWAASKGHDFEFLGPFLFCAIAVIIVLASIQILYPLGRVFFMIYGCFGSIAFCGYIVCVTDSLIIKSHAYERYIWAAVSLYVDLVNIFLLFLSIYKAVDC</sequence>
<keyword evidence="3 5" id="KW-1133">Transmembrane helix</keyword>
<dbReference type="Proteomes" id="UP000008311">
    <property type="component" value="Unassembled WGS sequence"/>
</dbReference>
<dbReference type="PANTHER" id="PTHR23291:SF31">
    <property type="entry name" value="PROTEIN LIFEGUARD 4"/>
    <property type="match status" value="1"/>
</dbReference>
<evidence type="ECO:0000256" key="2">
    <source>
        <dbReference type="ARBA" id="ARBA00022692"/>
    </source>
</evidence>
<dbReference type="GO" id="GO:0016020">
    <property type="term" value="C:membrane"/>
    <property type="evidence" value="ECO:0000318"/>
    <property type="project" value="GO_Central"/>
</dbReference>
<feature type="transmembrane region" description="Helical" evidence="5">
    <location>
        <begin position="126"/>
        <end position="145"/>
    </location>
</feature>
<protein>
    <submittedName>
        <fullName evidence="6">Transmembrane BAX inhibitor motif-containing protein, putative</fullName>
    </submittedName>
</protein>
<proteinExistence type="inferred from homology"/>
<accession>B9SFF8</accession>
<comment type="similarity">
    <text evidence="5">Belongs to the BI1 family.</text>
</comment>
<dbReference type="GO" id="GO:0030968">
    <property type="term" value="P:endoplasmic reticulum unfolded protein response"/>
    <property type="evidence" value="ECO:0000318"/>
    <property type="project" value="GO_Central"/>
</dbReference>
<feature type="transmembrane region" description="Helical" evidence="5">
    <location>
        <begin position="70"/>
        <end position="92"/>
    </location>
</feature>
<feature type="transmembrane region" description="Helical" evidence="5">
    <location>
        <begin position="36"/>
        <end position="58"/>
    </location>
</feature>
<dbReference type="PANTHER" id="PTHR23291">
    <property type="entry name" value="BAX INHIBITOR-RELATED"/>
    <property type="match status" value="1"/>
</dbReference>
<feature type="transmembrane region" description="Helical" evidence="5">
    <location>
        <begin position="214"/>
        <end position="236"/>
    </location>
</feature>
<evidence type="ECO:0000256" key="1">
    <source>
        <dbReference type="ARBA" id="ARBA00004141"/>
    </source>
</evidence>
<organism evidence="6 7">
    <name type="scientific">Ricinus communis</name>
    <name type="common">Castor bean</name>
    <dbReference type="NCBI Taxonomy" id="3988"/>
    <lineage>
        <taxon>Eukaryota</taxon>
        <taxon>Viridiplantae</taxon>
        <taxon>Streptophyta</taxon>
        <taxon>Embryophyta</taxon>
        <taxon>Tracheophyta</taxon>
        <taxon>Spermatophyta</taxon>
        <taxon>Magnoliopsida</taxon>
        <taxon>eudicotyledons</taxon>
        <taxon>Gunneridae</taxon>
        <taxon>Pentapetalae</taxon>
        <taxon>rosids</taxon>
        <taxon>fabids</taxon>
        <taxon>Malpighiales</taxon>
        <taxon>Euphorbiaceae</taxon>
        <taxon>Acalyphoideae</taxon>
        <taxon>Acalypheae</taxon>
        <taxon>Ricinus</taxon>
    </lineage>
</organism>